<evidence type="ECO:0000313" key="11">
    <source>
        <dbReference type="Proteomes" id="UP001500902"/>
    </source>
</evidence>
<dbReference type="CDD" id="cd17321">
    <property type="entry name" value="MFS_MMR_MDR_like"/>
    <property type="match status" value="1"/>
</dbReference>
<evidence type="ECO:0000256" key="4">
    <source>
        <dbReference type="ARBA" id="ARBA00022692"/>
    </source>
</evidence>
<evidence type="ECO:0000256" key="3">
    <source>
        <dbReference type="ARBA" id="ARBA00022475"/>
    </source>
</evidence>
<dbReference type="PANTHER" id="PTHR42718:SF46">
    <property type="entry name" value="BLR6921 PROTEIN"/>
    <property type="match status" value="1"/>
</dbReference>
<feature type="domain" description="Major facilitator superfamily (MFS) profile" evidence="9">
    <location>
        <begin position="15"/>
        <end position="471"/>
    </location>
</feature>
<keyword evidence="5 8" id="KW-1133">Transmembrane helix</keyword>
<organism evidence="10 11">
    <name type="scientific">Nonomuraea antimicrobica</name>
    <dbReference type="NCBI Taxonomy" id="561173"/>
    <lineage>
        <taxon>Bacteria</taxon>
        <taxon>Bacillati</taxon>
        <taxon>Actinomycetota</taxon>
        <taxon>Actinomycetes</taxon>
        <taxon>Streptosporangiales</taxon>
        <taxon>Streptosporangiaceae</taxon>
        <taxon>Nonomuraea</taxon>
    </lineage>
</organism>
<dbReference type="EMBL" id="BAAAZP010000077">
    <property type="protein sequence ID" value="GAA3672147.1"/>
    <property type="molecule type" value="Genomic_DNA"/>
</dbReference>
<feature type="transmembrane region" description="Helical" evidence="8">
    <location>
        <begin position="140"/>
        <end position="162"/>
    </location>
</feature>
<feature type="transmembrane region" description="Helical" evidence="8">
    <location>
        <begin position="106"/>
        <end position="128"/>
    </location>
</feature>
<dbReference type="SUPFAM" id="SSF103473">
    <property type="entry name" value="MFS general substrate transporter"/>
    <property type="match status" value="1"/>
</dbReference>
<feature type="transmembrane region" description="Helical" evidence="8">
    <location>
        <begin position="81"/>
        <end position="100"/>
    </location>
</feature>
<evidence type="ECO:0000256" key="2">
    <source>
        <dbReference type="ARBA" id="ARBA00022448"/>
    </source>
</evidence>
<feature type="transmembrane region" description="Helical" evidence="8">
    <location>
        <begin position="447"/>
        <end position="467"/>
    </location>
</feature>
<dbReference type="RefSeq" id="WP_344879873.1">
    <property type="nucleotide sequence ID" value="NZ_BAAAZP010000077.1"/>
</dbReference>
<reference evidence="11" key="1">
    <citation type="journal article" date="2019" name="Int. J. Syst. Evol. Microbiol.">
        <title>The Global Catalogue of Microorganisms (GCM) 10K type strain sequencing project: providing services to taxonomists for standard genome sequencing and annotation.</title>
        <authorList>
            <consortium name="The Broad Institute Genomics Platform"/>
            <consortium name="The Broad Institute Genome Sequencing Center for Infectious Disease"/>
            <person name="Wu L."/>
            <person name="Ma J."/>
        </authorList>
    </citation>
    <scope>NUCLEOTIDE SEQUENCE [LARGE SCALE GENOMIC DNA]</scope>
    <source>
        <strain evidence="11">JCM 16904</strain>
    </source>
</reference>
<dbReference type="PROSITE" id="PS50850">
    <property type="entry name" value="MFS"/>
    <property type="match status" value="1"/>
</dbReference>
<dbReference type="InterPro" id="IPR020846">
    <property type="entry name" value="MFS_dom"/>
</dbReference>
<feature type="region of interest" description="Disordered" evidence="7">
    <location>
        <begin position="469"/>
        <end position="495"/>
    </location>
</feature>
<dbReference type="Proteomes" id="UP001500902">
    <property type="component" value="Unassembled WGS sequence"/>
</dbReference>
<feature type="transmembrane region" description="Helical" evidence="8">
    <location>
        <begin position="307"/>
        <end position="325"/>
    </location>
</feature>
<comment type="caution">
    <text evidence="10">The sequence shown here is derived from an EMBL/GenBank/DDBJ whole genome shotgun (WGS) entry which is preliminary data.</text>
</comment>
<evidence type="ECO:0000313" key="10">
    <source>
        <dbReference type="EMBL" id="GAA3672147.1"/>
    </source>
</evidence>
<feature type="transmembrane region" description="Helical" evidence="8">
    <location>
        <begin position="365"/>
        <end position="388"/>
    </location>
</feature>
<accession>A0ABP7BYC2</accession>
<keyword evidence="6 8" id="KW-0472">Membrane</keyword>
<name>A0ABP7BYC2_9ACTN</name>
<dbReference type="Gene3D" id="1.20.1720.10">
    <property type="entry name" value="Multidrug resistance protein D"/>
    <property type="match status" value="1"/>
</dbReference>
<dbReference type="Pfam" id="PF07690">
    <property type="entry name" value="MFS_1"/>
    <property type="match status" value="1"/>
</dbReference>
<feature type="transmembrane region" description="Helical" evidence="8">
    <location>
        <begin position="168"/>
        <end position="190"/>
    </location>
</feature>
<sequence length="495" mass="50153">MGETAVRAERLRWPALYVLCAGTLMIVLDGSIVTVALPTIGSALSFSQTSLSWLVNAYMIAFGGLLLLSGRLGDLIGRKRMFLAGITLFTAASLLCGLSGSQEVLIAGRFLQGVGGAMASAVTLGMIVTMFTEPREQAKAIGVFSFVAAAGGSIGVIAGGVLTQAVGWYSIFYINVPIGIVIVALAARLFQADRGLGFGAGADLLGAFLVTSGLMLLVYTINQAEVHGWGSAHTLGFGAVSIVLLAGFVLRQAKAADPLLPLRLFRSRPLWGANVVQILFVAALFGFQFLLALYLQSVNGYTAIETGLAYLPGPIVIAVISLGLVARLMTRFGGRKVLLAGLVSTAVALLLLARLPVHAAYAVDVLPAVILLGVGGGLALPAVIGLAMSGATPADSGLASGLLNTTQQIGGAVGVAALATVASSHAQGAGSGGDIATAVALTEGYRLAFSVAAGLLVVAFLLAATVLSSPRPSAPGRPEDGTPSDAEGASVPAQS</sequence>
<dbReference type="Gene3D" id="1.20.1250.20">
    <property type="entry name" value="MFS general substrate transporter like domains"/>
    <property type="match status" value="1"/>
</dbReference>
<keyword evidence="3" id="KW-1003">Cell membrane</keyword>
<dbReference type="PANTHER" id="PTHR42718">
    <property type="entry name" value="MAJOR FACILITATOR SUPERFAMILY MULTIDRUG TRANSPORTER MFSC"/>
    <property type="match status" value="1"/>
</dbReference>
<keyword evidence="2" id="KW-0813">Transport</keyword>
<comment type="subcellular location">
    <subcellularLocation>
        <location evidence="1">Cell membrane</location>
        <topology evidence="1">Multi-pass membrane protein</topology>
    </subcellularLocation>
</comment>
<gene>
    <name evidence="10" type="ORF">GCM10022224_040450</name>
</gene>
<evidence type="ECO:0000256" key="1">
    <source>
        <dbReference type="ARBA" id="ARBA00004651"/>
    </source>
</evidence>
<evidence type="ECO:0000256" key="8">
    <source>
        <dbReference type="SAM" id="Phobius"/>
    </source>
</evidence>
<keyword evidence="11" id="KW-1185">Reference proteome</keyword>
<evidence type="ECO:0000256" key="6">
    <source>
        <dbReference type="ARBA" id="ARBA00023136"/>
    </source>
</evidence>
<feature type="transmembrane region" description="Helical" evidence="8">
    <location>
        <begin position="50"/>
        <end position="69"/>
    </location>
</feature>
<feature type="transmembrane region" description="Helical" evidence="8">
    <location>
        <begin position="337"/>
        <end position="353"/>
    </location>
</feature>
<feature type="transmembrane region" description="Helical" evidence="8">
    <location>
        <begin position="16"/>
        <end position="38"/>
    </location>
</feature>
<feature type="transmembrane region" description="Helical" evidence="8">
    <location>
        <begin position="228"/>
        <end position="250"/>
    </location>
</feature>
<evidence type="ECO:0000256" key="5">
    <source>
        <dbReference type="ARBA" id="ARBA00022989"/>
    </source>
</evidence>
<proteinExistence type="predicted"/>
<feature type="transmembrane region" description="Helical" evidence="8">
    <location>
        <begin position="202"/>
        <end position="222"/>
    </location>
</feature>
<dbReference type="InterPro" id="IPR011701">
    <property type="entry name" value="MFS"/>
</dbReference>
<dbReference type="InterPro" id="IPR004638">
    <property type="entry name" value="EmrB-like"/>
</dbReference>
<evidence type="ECO:0000259" key="9">
    <source>
        <dbReference type="PROSITE" id="PS50850"/>
    </source>
</evidence>
<protein>
    <submittedName>
        <fullName evidence="10">MFS transporter</fullName>
    </submittedName>
</protein>
<keyword evidence="4 8" id="KW-0812">Transmembrane</keyword>
<dbReference type="InterPro" id="IPR036259">
    <property type="entry name" value="MFS_trans_sf"/>
</dbReference>
<dbReference type="NCBIfam" id="TIGR00711">
    <property type="entry name" value="efflux_EmrB"/>
    <property type="match status" value="1"/>
</dbReference>
<evidence type="ECO:0000256" key="7">
    <source>
        <dbReference type="SAM" id="MobiDB-lite"/>
    </source>
</evidence>
<feature type="transmembrane region" description="Helical" evidence="8">
    <location>
        <begin position="271"/>
        <end position="295"/>
    </location>
</feature>